<evidence type="ECO:0000313" key="1">
    <source>
        <dbReference type="EMBL" id="CAH2233229.1"/>
    </source>
</evidence>
<name>A0A8S4R977_9NEOP</name>
<dbReference type="OrthoDB" id="5969272at2759"/>
<sequence>MIVAALSPISSPLFAPYTTASPSSSQLIFLMEPPPRLSFSNSTGASVSCAAHGTPAPTITWLTEDGVPVSDVPGLSVPHAMDALLSFAFTLSVTVYRYGSIDLIALSQLGQTTTNFLII</sequence>
<dbReference type="EMBL" id="CAKXAJ010024949">
    <property type="protein sequence ID" value="CAH2233229.1"/>
    <property type="molecule type" value="Genomic_DNA"/>
</dbReference>
<dbReference type="Proteomes" id="UP000838756">
    <property type="component" value="Unassembled WGS sequence"/>
</dbReference>
<gene>
    <name evidence="1" type="primary">jg20120</name>
    <name evidence="1" type="ORF">PAEG_LOCUS11351</name>
</gene>
<protein>
    <submittedName>
        <fullName evidence="1">Jg20120 protein</fullName>
    </submittedName>
</protein>
<comment type="caution">
    <text evidence="1">The sequence shown here is derived from an EMBL/GenBank/DDBJ whole genome shotgun (WGS) entry which is preliminary data.</text>
</comment>
<dbReference type="SUPFAM" id="SSF48726">
    <property type="entry name" value="Immunoglobulin"/>
    <property type="match status" value="1"/>
</dbReference>
<reference evidence="1" key="1">
    <citation type="submission" date="2022-03" db="EMBL/GenBank/DDBJ databases">
        <authorList>
            <person name="Lindestad O."/>
        </authorList>
    </citation>
    <scope>NUCLEOTIDE SEQUENCE</scope>
</reference>
<organism evidence="1 2">
    <name type="scientific">Pararge aegeria aegeria</name>
    <dbReference type="NCBI Taxonomy" id="348720"/>
    <lineage>
        <taxon>Eukaryota</taxon>
        <taxon>Metazoa</taxon>
        <taxon>Ecdysozoa</taxon>
        <taxon>Arthropoda</taxon>
        <taxon>Hexapoda</taxon>
        <taxon>Insecta</taxon>
        <taxon>Pterygota</taxon>
        <taxon>Neoptera</taxon>
        <taxon>Endopterygota</taxon>
        <taxon>Lepidoptera</taxon>
        <taxon>Glossata</taxon>
        <taxon>Ditrysia</taxon>
        <taxon>Papilionoidea</taxon>
        <taxon>Nymphalidae</taxon>
        <taxon>Satyrinae</taxon>
        <taxon>Satyrini</taxon>
        <taxon>Parargina</taxon>
        <taxon>Pararge</taxon>
    </lineage>
</organism>
<accession>A0A8S4R977</accession>
<proteinExistence type="predicted"/>
<dbReference type="AlphaFoldDB" id="A0A8S4R977"/>
<dbReference type="InterPro" id="IPR036179">
    <property type="entry name" value="Ig-like_dom_sf"/>
</dbReference>
<dbReference type="InterPro" id="IPR013783">
    <property type="entry name" value="Ig-like_fold"/>
</dbReference>
<dbReference type="Gene3D" id="2.60.40.10">
    <property type="entry name" value="Immunoglobulins"/>
    <property type="match status" value="1"/>
</dbReference>
<evidence type="ECO:0000313" key="2">
    <source>
        <dbReference type="Proteomes" id="UP000838756"/>
    </source>
</evidence>
<keyword evidence="2" id="KW-1185">Reference proteome</keyword>